<protein>
    <submittedName>
        <fullName evidence="1">Uncharacterized protein</fullName>
    </submittedName>
</protein>
<organism evidence="1 2">
    <name type="scientific">Molorchus minor</name>
    <dbReference type="NCBI Taxonomy" id="1323400"/>
    <lineage>
        <taxon>Eukaryota</taxon>
        <taxon>Metazoa</taxon>
        <taxon>Ecdysozoa</taxon>
        <taxon>Arthropoda</taxon>
        <taxon>Hexapoda</taxon>
        <taxon>Insecta</taxon>
        <taxon>Pterygota</taxon>
        <taxon>Neoptera</taxon>
        <taxon>Endopterygota</taxon>
        <taxon>Coleoptera</taxon>
        <taxon>Polyphaga</taxon>
        <taxon>Cucujiformia</taxon>
        <taxon>Chrysomeloidea</taxon>
        <taxon>Cerambycidae</taxon>
        <taxon>Lamiinae</taxon>
        <taxon>Monochamini</taxon>
        <taxon>Molorchus</taxon>
    </lineage>
</organism>
<name>A0ABQ9JNE5_9CUCU</name>
<accession>A0ABQ9JNE5</accession>
<gene>
    <name evidence="1" type="ORF">NQ317_014116</name>
</gene>
<sequence length="124" mass="14230">MHCLGPDLLDSDPIEFSQRHDLASHVREVQNMCSDVKAKLDKAYDASAHRYNLRRRPLTLSVGQVVWKRSKKLSDAAGYFQAKLAPKFEKCRVLQQMSTNVYELANFETGRSIGNWHIKDLKPN</sequence>
<keyword evidence="2" id="KW-1185">Reference proteome</keyword>
<proteinExistence type="predicted"/>
<comment type="caution">
    <text evidence="1">The sequence shown here is derived from an EMBL/GenBank/DDBJ whole genome shotgun (WGS) entry which is preliminary data.</text>
</comment>
<evidence type="ECO:0000313" key="1">
    <source>
        <dbReference type="EMBL" id="KAJ8979104.1"/>
    </source>
</evidence>
<dbReference type="Proteomes" id="UP001162164">
    <property type="component" value="Unassembled WGS sequence"/>
</dbReference>
<dbReference type="EMBL" id="JAPWTJ010000371">
    <property type="protein sequence ID" value="KAJ8979104.1"/>
    <property type="molecule type" value="Genomic_DNA"/>
</dbReference>
<reference evidence="1" key="1">
    <citation type="journal article" date="2023" name="Insect Mol. Biol.">
        <title>Genome sequencing provides insights into the evolution of gene families encoding plant cell wall-degrading enzymes in longhorned beetles.</title>
        <authorList>
            <person name="Shin N.R."/>
            <person name="Okamura Y."/>
            <person name="Kirsch R."/>
            <person name="Pauchet Y."/>
        </authorList>
    </citation>
    <scope>NUCLEOTIDE SEQUENCE</scope>
    <source>
        <strain evidence="1">MMC_N1</strain>
    </source>
</reference>
<evidence type="ECO:0000313" key="2">
    <source>
        <dbReference type="Proteomes" id="UP001162164"/>
    </source>
</evidence>